<protein>
    <submittedName>
        <fullName evidence="1">Uncharacterized protein</fullName>
    </submittedName>
</protein>
<reference evidence="1 2" key="1">
    <citation type="submission" date="2024-09" db="EMBL/GenBank/DDBJ databases">
        <title>Chromosome-scale assembly of Riccia sorocarpa.</title>
        <authorList>
            <person name="Paukszto L."/>
        </authorList>
    </citation>
    <scope>NUCLEOTIDE SEQUENCE [LARGE SCALE GENOMIC DNA]</scope>
    <source>
        <strain evidence="1">LP-2024</strain>
        <tissue evidence="1">Aerial parts of the thallus</tissue>
    </source>
</reference>
<evidence type="ECO:0000313" key="1">
    <source>
        <dbReference type="EMBL" id="KAL3684821.1"/>
    </source>
</evidence>
<name>A0ABD3H441_9MARC</name>
<dbReference type="Pfam" id="PF14223">
    <property type="entry name" value="Retrotran_gag_2"/>
    <property type="match status" value="1"/>
</dbReference>
<gene>
    <name evidence="1" type="ORF">R1sor_002843</name>
</gene>
<dbReference type="AlphaFoldDB" id="A0ABD3H441"/>
<comment type="caution">
    <text evidence="1">The sequence shown here is derived from an EMBL/GenBank/DDBJ whole genome shotgun (WGS) entry which is preliminary data.</text>
</comment>
<sequence>MATLAECRKFDWNNYDIWSYPLHGVLMSQRLWSIVDGSEPKPATPAADVASQEVCDQQAQSIIDCIVKDAQMFVIKTKTTAKEKWGSLEDALDVAQAKTATVVEDPKQLHFTIQENVFGRRGPNKKKHLST</sequence>
<dbReference type="EMBL" id="JBJQOH010000006">
    <property type="protein sequence ID" value="KAL3684821.1"/>
    <property type="molecule type" value="Genomic_DNA"/>
</dbReference>
<proteinExistence type="predicted"/>
<keyword evidence="2" id="KW-1185">Reference proteome</keyword>
<organism evidence="1 2">
    <name type="scientific">Riccia sorocarpa</name>
    <dbReference type="NCBI Taxonomy" id="122646"/>
    <lineage>
        <taxon>Eukaryota</taxon>
        <taxon>Viridiplantae</taxon>
        <taxon>Streptophyta</taxon>
        <taxon>Embryophyta</taxon>
        <taxon>Marchantiophyta</taxon>
        <taxon>Marchantiopsida</taxon>
        <taxon>Marchantiidae</taxon>
        <taxon>Marchantiales</taxon>
        <taxon>Ricciaceae</taxon>
        <taxon>Riccia</taxon>
    </lineage>
</organism>
<dbReference type="Proteomes" id="UP001633002">
    <property type="component" value="Unassembled WGS sequence"/>
</dbReference>
<evidence type="ECO:0000313" key="2">
    <source>
        <dbReference type="Proteomes" id="UP001633002"/>
    </source>
</evidence>
<accession>A0ABD3H441</accession>